<feature type="domain" description="Smf/DprA SLOG" evidence="2">
    <location>
        <begin position="70"/>
        <end position="260"/>
    </location>
</feature>
<gene>
    <name evidence="3" type="ORF">GCM10017790_38150</name>
</gene>
<evidence type="ECO:0000256" key="1">
    <source>
        <dbReference type="ARBA" id="ARBA00006525"/>
    </source>
</evidence>
<dbReference type="RefSeq" id="WP_191255832.1">
    <property type="nucleotide sequence ID" value="NZ_BNAY01000004.1"/>
</dbReference>
<dbReference type="InterPro" id="IPR057666">
    <property type="entry name" value="DrpA_SLOG"/>
</dbReference>
<evidence type="ECO:0000313" key="4">
    <source>
        <dbReference type="Proteomes" id="UP000635387"/>
    </source>
</evidence>
<organism evidence="3 4">
    <name type="scientific">Amycolatopsis oliviviridis</name>
    <dbReference type="NCBI Taxonomy" id="1471590"/>
    <lineage>
        <taxon>Bacteria</taxon>
        <taxon>Bacillati</taxon>
        <taxon>Actinomycetota</taxon>
        <taxon>Actinomycetes</taxon>
        <taxon>Pseudonocardiales</taxon>
        <taxon>Pseudonocardiaceae</taxon>
        <taxon>Amycolatopsis</taxon>
    </lineage>
</organism>
<comment type="caution">
    <text evidence="3">The sequence shown here is derived from an EMBL/GenBank/DDBJ whole genome shotgun (WGS) entry which is preliminary data.</text>
</comment>
<evidence type="ECO:0000259" key="2">
    <source>
        <dbReference type="Pfam" id="PF02481"/>
    </source>
</evidence>
<comment type="similarity">
    <text evidence="1">Belongs to the DprA/Smf family.</text>
</comment>
<sequence>MTIDGATSVHERLMLAVLAPVAAGGPRRAAKVLLQRGRRALVGLVGELPDDEIAKAEKLAHSLSAAGVNVLFCDEPDYPARLRQAKGAPPVLFYRGAIDLLSGYAVGICGARSATEESLKAARACGEDAASAGISVVSGYAKGVDTESHLAALRAGGRTVAVLAEGILNFQLKRPYRDLPQKALDRLLVVSQFPPGQSWTAGAAMTRNQVIVGLGDAVIVVEAGETGGTLRAGETAVSAQVPLWVLGFRHADPPGNRKLLGAGGRRIANRVALSAEMRRLAETPRAQRLFD</sequence>
<dbReference type="Proteomes" id="UP000635387">
    <property type="component" value="Unassembled WGS sequence"/>
</dbReference>
<proteinExistence type="inferred from homology"/>
<reference evidence="4" key="1">
    <citation type="journal article" date="2019" name="Int. J. Syst. Evol. Microbiol.">
        <title>The Global Catalogue of Microorganisms (GCM) 10K type strain sequencing project: providing services to taxonomists for standard genome sequencing and annotation.</title>
        <authorList>
            <consortium name="The Broad Institute Genomics Platform"/>
            <consortium name="The Broad Institute Genome Sequencing Center for Infectious Disease"/>
            <person name="Wu L."/>
            <person name="Ma J."/>
        </authorList>
    </citation>
    <scope>NUCLEOTIDE SEQUENCE [LARGE SCALE GENOMIC DNA]</scope>
    <source>
        <strain evidence="4">CGMCC 4.7683</strain>
    </source>
</reference>
<evidence type="ECO:0000313" key="3">
    <source>
        <dbReference type="EMBL" id="GHH19473.1"/>
    </source>
</evidence>
<accession>A0ABQ3LL32</accession>
<dbReference type="PANTHER" id="PTHR43022:SF1">
    <property type="entry name" value="PROTEIN SMF"/>
    <property type="match status" value="1"/>
</dbReference>
<dbReference type="Pfam" id="PF02481">
    <property type="entry name" value="DNA_processg_A"/>
    <property type="match status" value="1"/>
</dbReference>
<name>A0ABQ3LL32_9PSEU</name>
<dbReference type="Gene3D" id="3.40.50.450">
    <property type="match status" value="1"/>
</dbReference>
<dbReference type="InterPro" id="IPR003488">
    <property type="entry name" value="DprA"/>
</dbReference>
<keyword evidence="4" id="KW-1185">Reference proteome</keyword>
<dbReference type="PANTHER" id="PTHR43022">
    <property type="entry name" value="PROTEIN SMF"/>
    <property type="match status" value="1"/>
</dbReference>
<dbReference type="EMBL" id="BNAY01000004">
    <property type="protein sequence ID" value="GHH19473.1"/>
    <property type="molecule type" value="Genomic_DNA"/>
</dbReference>
<dbReference type="SUPFAM" id="SSF102405">
    <property type="entry name" value="MCP/YpsA-like"/>
    <property type="match status" value="1"/>
</dbReference>
<protein>
    <recommendedName>
        <fullName evidence="2">Smf/DprA SLOG domain-containing protein</fullName>
    </recommendedName>
</protein>